<keyword evidence="3" id="KW-0732">Signal</keyword>
<proteinExistence type="predicted"/>
<dbReference type="PROSITE" id="PS50234">
    <property type="entry name" value="VWFA"/>
    <property type="match status" value="1"/>
</dbReference>
<keyword evidence="2" id="KW-0964">Secreted</keyword>
<dbReference type="InterPro" id="IPR056861">
    <property type="entry name" value="HMCN1-like_VWA"/>
</dbReference>
<dbReference type="PANTHER" id="PTHR47763:SF4">
    <property type="entry name" value="ALPHA-PROTEIN KINASE VWKA"/>
    <property type="match status" value="1"/>
</dbReference>
<sequence length="446" mass="48869">MLFSRGRSKSSLRAEAAEAELAMLREKIQAMKVASASATQSTESVDVSKSASSIRADAAEAELARLREQLGKRKFLKFSCKIGWCSHGGECRSAFGDNLELFKRRLATVEREVEKMEHFSVIRSEMERRIQKVGKEIQLKYAKASALELVIVMDCTGSMCPWIDEAKAAIISIIDNVKRDHPSANIRVGFVAYRDFCDGDKRLQVQTLTSNVAVARKFISSLGAFGGGDGPEDIPGGLEAALAMPFQAEARRIVLVGDSPCHGSRFNGGEDDRRYLFQIQQSPNICAQMREMARRGIDFTVVEIQPNYTAKMVAILREEFEKAKSLDGFSREFQSVSLSKAGDVALFASTIRSSASSSISSSKERSVLASSKLAVGAYDTKRTDRPTTKLSHVLEGDEEEEKAPAVVTIVAPPEVTPLNWSELNGSPGIDAVRHSFISDQVNRLTG</sequence>
<dbReference type="STRING" id="29920.A0A329RXU0"/>
<dbReference type="InterPro" id="IPR036465">
    <property type="entry name" value="vWFA_dom_sf"/>
</dbReference>
<dbReference type="VEuPathDB" id="FungiDB:PC110_g15559"/>
<dbReference type="InterPro" id="IPR052969">
    <property type="entry name" value="Thr-specific_kinase-like"/>
</dbReference>
<organism evidence="6 7">
    <name type="scientific">Phytophthora cactorum</name>
    <dbReference type="NCBI Taxonomy" id="29920"/>
    <lineage>
        <taxon>Eukaryota</taxon>
        <taxon>Sar</taxon>
        <taxon>Stramenopiles</taxon>
        <taxon>Oomycota</taxon>
        <taxon>Peronosporomycetes</taxon>
        <taxon>Peronosporales</taxon>
        <taxon>Peronosporaceae</taxon>
        <taxon>Phytophthora</taxon>
    </lineage>
</organism>
<dbReference type="SUPFAM" id="SSF53300">
    <property type="entry name" value="vWA-like"/>
    <property type="match status" value="1"/>
</dbReference>
<dbReference type="Pfam" id="PF25106">
    <property type="entry name" value="VWA_4"/>
    <property type="match status" value="1"/>
</dbReference>
<reference evidence="6 7" key="1">
    <citation type="submission" date="2018-01" db="EMBL/GenBank/DDBJ databases">
        <title>Draft genome of the strawberry crown rot pathogen Phytophthora cactorum.</title>
        <authorList>
            <person name="Armitage A.D."/>
            <person name="Lysoe E."/>
            <person name="Nellist C.F."/>
            <person name="Harrison R.J."/>
            <person name="Brurberg M.B."/>
        </authorList>
    </citation>
    <scope>NUCLEOTIDE SEQUENCE [LARGE SCALE GENOMIC DNA]</scope>
    <source>
        <strain evidence="6 7">10300</strain>
    </source>
</reference>
<accession>A0A329RXU0</accession>
<dbReference type="InterPro" id="IPR002035">
    <property type="entry name" value="VWF_A"/>
</dbReference>
<dbReference type="EMBL" id="MJFZ01000517">
    <property type="protein sequence ID" value="RAW28038.1"/>
    <property type="molecule type" value="Genomic_DNA"/>
</dbReference>
<evidence type="ECO:0000256" key="4">
    <source>
        <dbReference type="SAM" id="Coils"/>
    </source>
</evidence>
<feature type="domain" description="VWFA" evidence="5">
    <location>
        <begin position="148"/>
        <end position="351"/>
    </location>
</feature>
<evidence type="ECO:0000256" key="3">
    <source>
        <dbReference type="ARBA" id="ARBA00022729"/>
    </source>
</evidence>
<keyword evidence="4" id="KW-0175">Coiled coil</keyword>
<comment type="subcellular location">
    <subcellularLocation>
        <location evidence="1">Secreted</location>
    </subcellularLocation>
</comment>
<dbReference type="PANTHER" id="PTHR47763">
    <property type="entry name" value="ALPHA-PROTEIN KINASE VWKA"/>
    <property type="match status" value="1"/>
</dbReference>
<protein>
    <recommendedName>
        <fullName evidence="5">VWFA domain-containing protein</fullName>
    </recommendedName>
</protein>
<evidence type="ECO:0000256" key="2">
    <source>
        <dbReference type="ARBA" id="ARBA00022525"/>
    </source>
</evidence>
<feature type="coiled-coil region" evidence="4">
    <location>
        <begin position="7"/>
        <end position="69"/>
    </location>
</feature>
<evidence type="ECO:0000256" key="1">
    <source>
        <dbReference type="ARBA" id="ARBA00004613"/>
    </source>
</evidence>
<dbReference type="Proteomes" id="UP000251314">
    <property type="component" value="Unassembled WGS sequence"/>
</dbReference>
<dbReference type="AlphaFoldDB" id="A0A329RXU0"/>
<evidence type="ECO:0000313" key="7">
    <source>
        <dbReference type="Proteomes" id="UP000251314"/>
    </source>
</evidence>
<dbReference type="OrthoDB" id="112684at2759"/>
<gene>
    <name evidence="6" type="ORF">PC110_g15559</name>
</gene>
<dbReference type="Gene3D" id="3.40.50.410">
    <property type="entry name" value="von Willebrand factor, type A domain"/>
    <property type="match status" value="1"/>
</dbReference>
<comment type="caution">
    <text evidence="6">The sequence shown here is derived from an EMBL/GenBank/DDBJ whole genome shotgun (WGS) entry which is preliminary data.</text>
</comment>
<evidence type="ECO:0000259" key="5">
    <source>
        <dbReference type="PROSITE" id="PS50234"/>
    </source>
</evidence>
<dbReference type="CDD" id="cd00198">
    <property type="entry name" value="vWFA"/>
    <property type="match status" value="1"/>
</dbReference>
<evidence type="ECO:0000313" key="6">
    <source>
        <dbReference type="EMBL" id="RAW28038.1"/>
    </source>
</evidence>
<keyword evidence="7" id="KW-1185">Reference proteome</keyword>
<name>A0A329RXU0_9STRA</name>
<dbReference type="SMART" id="SM00327">
    <property type="entry name" value="VWA"/>
    <property type="match status" value="1"/>
</dbReference>